<dbReference type="AlphaFoldDB" id="A0A420BII8"/>
<feature type="domain" description="NAD(P)-binding" evidence="1">
    <location>
        <begin position="13"/>
        <end position="178"/>
    </location>
</feature>
<accession>A0A420BII8</accession>
<sequence length="275" mass="30582">MANNKIESVLVLGGNGKSGRRVVEKLRAKGVEVLVTTRELEKASKHSRYFIWENDRNWAEVLQGVNALFIVHPDTSMPEALQQIRVLSEHAYKANIKKIVLLSGRGQDSVVACENVIQHSGLRWTIVRSAWFNQNFTEGHFAHGIKAGEVVFMAGQAGEPFVDLDDLADVVVASLLEPIHDSQVYEVTGDILYTFRDAVAIISEKIGSPITYRELDKQSYLELLLQHGLPPAVAQHLVFAFSEILDGRNQSLGDGIDRVLKRSPKSFASFVDEAF</sequence>
<gene>
    <name evidence="2" type="ORF">DFQ12_1446</name>
</gene>
<proteinExistence type="predicted"/>
<dbReference type="Pfam" id="PF13460">
    <property type="entry name" value="NAD_binding_10"/>
    <property type="match status" value="1"/>
</dbReference>
<dbReference type="PANTHER" id="PTHR43162">
    <property type="match status" value="1"/>
</dbReference>
<keyword evidence="3" id="KW-1185">Reference proteome</keyword>
<dbReference type="RefSeq" id="WP_120258237.1">
    <property type="nucleotide sequence ID" value="NZ_RAPY01000001.1"/>
</dbReference>
<dbReference type="OrthoDB" id="9780595at2"/>
<dbReference type="InterPro" id="IPR016040">
    <property type="entry name" value="NAD(P)-bd_dom"/>
</dbReference>
<evidence type="ECO:0000313" key="2">
    <source>
        <dbReference type="EMBL" id="RKE56581.1"/>
    </source>
</evidence>
<dbReference type="Proteomes" id="UP000286246">
    <property type="component" value="Unassembled WGS sequence"/>
</dbReference>
<organism evidence="2 3">
    <name type="scientific">Sphingobacterium detergens</name>
    <dbReference type="NCBI Taxonomy" id="1145106"/>
    <lineage>
        <taxon>Bacteria</taxon>
        <taxon>Pseudomonadati</taxon>
        <taxon>Bacteroidota</taxon>
        <taxon>Sphingobacteriia</taxon>
        <taxon>Sphingobacteriales</taxon>
        <taxon>Sphingobacteriaceae</taxon>
        <taxon>Sphingobacterium</taxon>
    </lineage>
</organism>
<name>A0A420BII8_SPHD1</name>
<dbReference type="InterPro" id="IPR051604">
    <property type="entry name" value="Ergot_Alk_Oxidoreductase"/>
</dbReference>
<dbReference type="EMBL" id="RAPY01000001">
    <property type="protein sequence ID" value="RKE56581.1"/>
    <property type="molecule type" value="Genomic_DNA"/>
</dbReference>
<dbReference type="SUPFAM" id="SSF51735">
    <property type="entry name" value="NAD(P)-binding Rossmann-fold domains"/>
    <property type="match status" value="1"/>
</dbReference>
<dbReference type="InterPro" id="IPR036291">
    <property type="entry name" value="NAD(P)-bd_dom_sf"/>
</dbReference>
<dbReference type="PANTHER" id="PTHR43162:SF1">
    <property type="entry name" value="PRESTALK A DIFFERENTIATION PROTEIN A"/>
    <property type="match status" value="1"/>
</dbReference>
<comment type="caution">
    <text evidence="2">The sequence shown here is derived from an EMBL/GenBank/DDBJ whole genome shotgun (WGS) entry which is preliminary data.</text>
</comment>
<protein>
    <submittedName>
        <fullName evidence="2">Uncharacterized protein YbjT (DUF2867 family)</fullName>
    </submittedName>
</protein>
<evidence type="ECO:0000259" key="1">
    <source>
        <dbReference type="Pfam" id="PF13460"/>
    </source>
</evidence>
<dbReference type="Gene3D" id="3.40.50.720">
    <property type="entry name" value="NAD(P)-binding Rossmann-like Domain"/>
    <property type="match status" value="1"/>
</dbReference>
<dbReference type="Gene3D" id="3.90.25.10">
    <property type="entry name" value="UDP-galactose 4-epimerase, domain 1"/>
    <property type="match status" value="1"/>
</dbReference>
<evidence type="ECO:0000313" key="3">
    <source>
        <dbReference type="Proteomes" id="UP000286246"/>
    </source>
</evidence>
<reference evidence="2 3" key="1">
    <citation type="submission" date="2018-09" db="EMBL/GenBank/DDBJ databases">
        <title>Genomic Encyclopedia of Type Strains, Phase III (KMG-III): the genomes of soil and plant-associated and newly described type strains.</title>
        <authorList>
            <person name="Whitman W."/>
        </authorList>
    </citation>
    <scope>NUCLEOTIDE SEQUENCE [LARGE SCALE GENOMIC DNA]</scope>
    <source>
        <strain evidence="2 3">CECT 7938</strain>
    </source>
</reference>